<protein>
    <submittedName>
        <fullName evidence="1">Uncharacterized protein</fullName>
    </submittedName>
</protein>
<accession>E6Q1U2</accession>
<dbReference type="AlphaFoldDB" id="E6Q1U2"/>
<organism evidence="1">
    <name type="scientific">mine drainage metagenome</name>
    <dbReference type="NCBI Taxonomy" id="410659"/>
    <lineage>
        <taxon>unclassified sequences</taxon>
        <taxon>metagenomes</taxon>
        <taxon>ecological metagenomes</taxon>
    </lineage>
</organism>
<proteinExistence type="predicted"/>
<comment type="caution">
    <text evidence="1">The sequence shown here is derived from an EMBL/GenBank/DDBJ whole genome shotgun (WGS) entry which is preliminary data.</text>
</comment>
<gene>
    <name evidence="1" type="ORF">CARN4_0505</name>
</gene>
<sequence length="169" mass="18503">MNPDFTAQNPIVAAAERIRTRRALGELIDATDATHVDRGNGGGEPSLRAFGDALAMGIKRLNSILGERNGVRLVRLERPLRLRLRFGEYRIALELDEGTELVRIRGLDFDGDYQFVPDLAIPSLIDVSKVSTESGYGEAITPSTLLKSIARDAELPRPPHLDSPGPLSF</sequence>
<name>E6Q1U2_9ZZZZ</name>
<evidence type="ECO:0000313" key="1">
    <source>
        <dbReference type="EMBL" id="CBI01152.1"/>
    </source>
</evidence>
<reference evidence="1" key="1">
    <citation type="submission" date="2009-10" db="EMBL/GenBank/DDBJ databases">
        <title>Diversity of trophic interactions inside an arsenic-rich microbial ecosystem.</title>
        <authorList>
            <person name="Bertin P.N."/>
            <person name="Heinrich-Salmeron A."/>
            <person name="Pelletier E."/>
            <person name="Goulhen-Chollet F."/>
            <person name="Arsene-Ploetze F."/>
            <person name="Gallien S."/>
            <person name="Calteau A."/>
            <person name="Vallenet D."/>
            <person name="Casiot C."/>
            <person name="Chane-Woon-Ming B."/>
            <person name="Giloteaux L."/>
            <person name="Barakat M."/>
            <person name="Bonnefoy V."/>
            <person name="Bruneel O."/>
            <person name="Chandler M."/>
            <person name="Cleiss J."/>
            <person name="Duran R."/>
            <person name="Elbaz-Poulichet F."/>
            <person name="Fonknechten N."/>
            <person name="Lauga B."/>
            <person name="Mornico D."/>
            <person name="Ortet P."/>
            <person name="Schaeffer C."/>
            <person name="Siguier P."/>
            <person name="Alexander Thil Smith A."/>
            <person name="Van Dorsselaer A."/>
            <person name="Weissenbach J."/>
            <person name="Medigue C."/>
            <person name="Le Paslier D."/>
        </authorList>
    </citation>
    <scope>NUCLEOTIDE SEQUENCE</scope>
</reference>
<dbReference type="EMBL" id="CABO01000014">
    <property type="protein sequence ID" value="CBI01152.1"/>
    <property type="molecule type" value="Genomic_DNA"/>
</dbReference>